<comment type="caution">
    <text evidence="2">The sequence shown here is derived from an EMBL/GenBank/DDBJ whole genome shotgun (WGS) entry which is preliminary data.</text>
</comment>
<keyword evidence="3" id="KW-1185">Reference proteome</keyword>
<protein>
    <submittedName>
        <fullName evidence="2">Uncharacterized protein</fullName>
    </submittedName>
</protein>
<evidence type="ECO:0000313" key="2">
    <source>
        <dbReference type="EMBL" id="CCH72752.1"/>
    </source>
</evidence>
<sequence length="79" mass="8427">MTSDESLDTPMNHRWAVLNCAVTQVLGTYATEAEAGAAAEEYGCCSFAYEITPDQDTQGFRDGPQPAPQQTLTAPSNGQ</sequence>
<dbReference type="Proteomes" id="UP000035763">
    <property type="component" value="Unassembled WGS sequence"/>
</dbReference>
<name>W6JUW7_9MICO</name>
<dbReference type="AlphaFoldDB" id="W6JUW7"/>
<feature type="region of interest" description="Disordered" evidence="1">
    <location>
        <begin position="55"/>
        <end position="79"/>
    </location>
</feature>
<gene>
    <name evidence="2" type="ORF">BN11_1950007</name>
</gene>
<dbReference type="STRING" id="1193182.BN11_1950007"/>
<accession>W6JUW7</accession>
<reference evidence="2 3" key="1">
    <citation type="journal article" date="2013" name="ISME J.">
        <title>A metabolic model for members of the genus Tetrasphaera involved in enhanced biological phosphorus removal.</title>
        <authorList>
            <person name="Kristiansen R."/>
            <person name="Nguyen H.T.T."/>
            <person name="Saunders A.M."/>
            <person name="Nielsen J.L."/>
            <person name="Wimmer R."/>
            <person name="Le V.Q."/>
            <person name="McIlroy S.J."/>
            <person name="Petrovski S."/>
            <person name="Seviour R.J."/>
            <person name="Calteau A."/>
            <person name="Nielsen K.L."/>
            <person name="Nielsen P.H."/>
        </authorList>
    </citation>
    <scope>NUCLEOTIDE SEQUENCE [LARGE SCALE GENOMIC DNA]</scope>
    <source>
        <strain evidence="2 3">Ben110</strain>
    </source>
</reference>
<organism evidence="2 3">
    <name type="scientific">Nostocoides australiense Ben110</name>
    <dbReference type="NCBI Taxonomy" id="1193182"/>
    <lineage>
        <taxon>Bacteria</taxon>
        <taxon>Bacillati</taxon>
        <taxon>Actinomycetota</taxon>
        <taxon>Actinomycetes</taxon>
        <taxon>Micrococcales</taxon>
        <taxon>Intrasporangiaceae</taxon>
        <taxon>Nostocoides</taxon>
    </lineage>
</organism>
<proteinExistence type="predicted"/>
<feature type="compositionally biased region" description="Low complexity" evidence="1">
    <location>
        <begin position="68"/>
        <end position="79"/>
    </location>
</feature>
<dbReference type="EMBL" id="CAJA01000107">
    <property type="protein sequence ID" value="CCH72752.1"/>
    <property type="molecule type" value="Genomic_DNA"/>
</dbReference>
<evidence type="ECO:0000256" key="1">
    <source>
        <dbReference type="SAM" id="MobiDB-lite"/>
    </source>
</evidence>
<evidence type="ECO:0000313" key="3">
    <source>
        <dbReference type="Proteomes" id="UP000035763"/>
    </source>
</evidence>